<feature type="compositionally biased region" description="Gly residues" evidence="4">
    <location>
        <begin position="146"/>
        <end position="156"/>
    </location>
</feature>
<dbReference type="GO" id="GO:0010494">
    <property type="term" value="C:cytoplasmic stress granule"/>
    <property type="evidence" value="ECO:0007669"/>
    <property type="project" value="TreeGrafter"/>
</dbReference>
<evidence type="ECO:0000256" key="2">
    <source>
        <dbReference type="ARBA" id="ARBA00022884"/>
    </source>
</evidence>
<evidence type="ECO:0000256" key="3">
    <source>
        <dbReference type="PROSITE-ProRule" id="PRU00176"/>
    </source>
</evidence>
<feature type="compositionally biased region" description="Basic and acidic residues" evidence="4">
    <location>
        <begin position="758"/>
        <end position="769"/>
    </location>
</feature>
<dbReference type="PANTHER" id="PTHR14089:SF8">
    <property type="entry name" value="RNA-BINDING PROTEIN MRN1"/>
    <property type="match status" value="1"/>
</dbReference>
<dbReference type="GO" id="GO:0010468">
    <property type="term" value="P:regulation of gene expression"/>
    <property type="evidence" value="ECO:0007669"/>
    <property type="project" value="UniProtKB-ARBA"/>
</dbReference>
<dbReference type="FunFam" id="3.30.70.330:FF:000064">
    <property type="entry name" value="Differentiation 1 negative regulator"/>
    <property type="match status" value="1"/>
</dbReference>
<dbReference type="AlphaFoldDB" id="A0AAN6G6L3"/>
<name>A0AAN6G6L3_9BASI</name>
<dbReference type="Pfam" id="PF00076">
    <property type="entry name" value="RRM_1"/>
    <property type="match status" value="2"/>
</dbReference>
<dbReference type="SMART" id="SM00360">
    <property type="entry name" value="RRM"/>
    <property type="match status" value="4"/>
</dbReference>
<keyword evidence="2 3" id="KW-0694">RNA-binding</keyword>
<evidence type="ECO:0000259" key="5">
    <source>
        <dbReference type="PROSITE" id="PS50102"/>
    </source>
</evidence>
<dbReference type="CDD" id="cd12523">
    <property type="entry name" value="RRM2_MRN1"/>
    <property type="match status" value="1"/>
</dbReference>
<dbReference type="Proteomes" id="UP001176521">
    <property type="component" value="Unassembled WGS sequence"/>
</dbReference>
<protein>
    <recommendedName>
        <fullName evidence="5">RRM domain-containing protein</fullName>
    </recommendedName>
</protein>
<dbReference type="SUPFAM" id="SSF54928">
    <property type="entry name" value="RNA-binding domain, RBD"/>
    <property type="match status" value="2"/>
</dbReference>
<organism evidence="6 7">
    <name type="scientific">Tilletia horrida</name>
    <dbReference type="NCBI Taxonomy" id="155126"/>
    <lineage>
        <taxon>Eukaryota</taxon>
        <taxon>Fungi</taxon>
        <taxon>Dikarya</taxon>
        <taxon>Basidiomycota</taxon>
        <taxon>Ustilaginomycotina</taxon>
        <taxon>Exobasidiomycetes</taxon>
        <taxon>Tilletiales</taxon>
        <taxon>Tilletiaceae</taxon>
        <taxon>Tilletia</taxon>
    </lineage>
</organism>
<dbReference type="EMBL" id="JAPDMQ010000494">
    <property type="protein sequence ID" value="KAK0523703.1"/>
    <property type="molecule type" value="Genomic_DNA"/>
</dbReference>
<evidence type="ECO:0000256" key="1">
    <source>
        <dbReference type="ARBA" id="ARBA00022737"/>
    </source>
</evidence>
<keyword evidence="7" id="KW-1185">Reference proteome</keyword>
<sequence length="785" mass="81569">MDDSGNYIPSTDPYATYNAASYPQQQLGTHPTDLALGSPTQNRHPHGSHHASASLSGTYPDEMMKRTSSQTHEGQGYAQMGSFAAGAPGGMGPPTNGSDAISKKARFVSDGNIPNYGSLGYNNMPQSAPAGGLGAIGNMFQQQGNLGQGSNQGGGLNQNPGFSPGAMPLTASALDASRTFSGSMLGGANALAGAGVGAGAGGLAGLPFGAGAGGMPYPLTIPNAAAFMNAQAIGGTYGSPTATSPTATNFGIPNSAPGAGNLYASFANALGGAPQTANFMMNPMSAGGQMGPTPPGRTVYVGNLPADASVDELLNLVKFGPIESVKILPEKNCAFISFLEGGAGSAFHADACVKKISLHGQELKIGWGKTTPLPASVLMAVQQHQATRNVYLGQLEPDVTEQSLRDDLARFGPIDQVKIVRDKNIGFVHFLSIQTAMKVVATLPTEPAWAGKRVHYGKDRCAYVPRSQQQNQQHNNNATAMGMAAAASLGYPLAFSPQTANFGGFTPGQADFGLDADGRSPAASLFGPAAAVIGANPTALQQMGNRTIYLGNLHQDTTTEEICNHIRGGILQNVRYIAERHIAFVTFVDPNAALAFFHLSSYQGIMIHNRRLKIGWGKHSGPLSPAIAMAVQAGGSRNVYIGNIDDPQLFNVEKLRRDFGDFGDVELVNTLEEKNCAFVNFCNIQNAIKAMEAMKNHPDYQKVKIAYGKDRCGNAPRSGAQGGQRKASESFSHQNAVSARANEGPSGSGAEDTSADAADGKAEITDENHALGAVGVAEEGEDIPA</sequence>
<accession>A0AAN6G6L3</accession>
<dbReference type="GO" id="GO:0003729">
    <property type="term" value="F:mRNA binding"/>
    <property type="evidence" value="ECO:0007669"/>
    <property type="project" value="TreeGrafter"/>
</dbReference>
<proteinExistence type="predicted"/>
<evidence type="ECO:0000313" key="6">
    <source>
        <dbReference type="EMBL" id="KAK0523703.1"/>
    </source>
</evidence>
<dbReference type="InterPro" id="IPR012677">
    <property type="entry name" value="Nucleotide-bd_a/b_plait_sf"/>
</dbReference>
<comment type="caution">
    <text evidence="6">The sequence shown here is derived from an EMBL/GenBank/DDBJ whole genome shotgun (WGS) entry which is preliminary data.</text>
</comment>
<dbReference type="PANTHER" id="PTHR14089">
    <property type="entry name" value="PRE-MRNA-SPLICING FACTOR RBM22"/>
    <property type="match status" value="1"/>
</dbReference>
<dbReference type="FunFam" id="3.30.70.330:FF:000400">
    <property type="entry name" value="Negative regulator of differentiation 1"/>
    <property type="match status" value="1"/>
</dbReference>
<dbReference type="FunFam" id="3.30.70.330:FF:000120">
    <property type="entry name" value="Negative regulator of differentiation 1"/>
    <property type="match status" value="1"/>
</dbReference>
<dbReference type="Gene3D" id="3.30.70.330">
    <property type="match status" value="4"/>
</dbReference>
<dbReference type="PROSITE" id="PS50102">
    <property type="entry name" value="RRM"/>
    <property type="match status" value="4"/>
</dbReference>
<dbReference type="InterPro" id="IPR000504">
    <property type="entry name" value="RRM_dom"/>
</dbReference>
<feature type="region of interest" description="Disordered" evidence="4">
    <location>
        <begin position="711"/>
        <end position="785"/>
    </location>
</feature>
<reference evidence="6" key="1">
    <citation type="journal article" date="2023" name="PhytoFront">
        <title>Draft Genome Resources of Seven Strains of Tilletia horrida, Causal Agent of Kernel Smut of Rice.</title>
        <authorList>
            <person name="Khanal S."/>
            <person name="Antony Babu S."/>
            <person name="Zhou X.G."/>
        </authorList>
    </citation>
    <scope>NUCLEOTIDE SEQUENCE</scope>
    <source>
        <strain evidence="6">TX3</strain>
    </source>
</reference>
<feature type="region of interest" description="Disordered" evidence="4">
    <location>
        <begin position="25"/>
        <end position="101"/>
    </location>
</feature>
<gene>
    <name evidence="6" type="ORF">OC842_006058</name>
</gene>
<feature type="domain" description="RRM" evidence="5">
    <location>
        <begin position="388"/>
        <end position="469"/>
    </location>
</feature>
<feature type="domain" description="RRM" evidence="5">
    <location>
        <begin position="297"/>
        <end position="370"/>
    </location>
</feature>
<dbReference type="InterPro" id="IPR035979">
    <property type="entry name" value="RBD_domain_sf"/>
</dbReference>
<keyword evidence="1" id="KW-0677">Repeat</keyword>
<feature type="region of interest" description="Disordered" evidence="4">
    <location>
        <begin position="143"/>
        <end position="167"/>
    </location>
</feature>
<evidence type="ECO:0000313" key="7">
    <source>
        <dbReference type="Proteomes" id="UP001176521"/>
    </source>
</evidence>
<dbReference type="GO" id="GO:0000398">
    <property type="term" value="P:mRNA splicing, via spliceosome"/>
    <property type="evidence" value="ECO:0007669"/>
    <property type="project" value="TreeGrafter"/>
</dbReference>
<evidence type="ECO:0000256" key="4">
    <source>
        <dbReference type="SAM" id="MobiDB-lite"/>
    </source>
</evidence>
<feature type="domain" description="RRM" evidence="5">
    <location>
        <begin position="546"/>
        <end position="619"/>
    </location>
</feature>
<feature type="domain" description="RRM" evidence="5">
    <location>
        <begin position="637"/>
        <end position="710"/>
    </location>
</feature>
<dbReference type="InterPro" id="IPR039171">
    <property type="entry name" value="Cwc2/Slt11"/>
</dbReference>